<dbReference type="GO" id="GO:0006508">
    <property type="term" value="P:proteolysis"/>
    <property type="evidence" value="ECO:0007669"/>
    <property type="project" value="UniProtKB-KW"/>
</dbReference>
<feature type="region of interest" description="Disordered" evidence="5">
    <location>
        <begin position="174"/>
        <end position="197"/>
    </location>
</feature>
<dbReference type="Gene3D" id="2.30.30.40">
    <property type="entry name" value="SH3 Domains"/>
    <property type="match status" value="2"/>
</dbReference>
<feature type="domain" description="NlpC/P60" evidence="8">
    <location>
        <begin position="203"/>
        <end position="348"/>
    </location>
</feature>
<evidence type="ECO:0000256" key="6">
    <source>
        <dbReference type="SAM" id="SignalP"/>
    </source>
</evidence>
<evidence type="ECO:0000313" key="9">
    <source>
        <dbReference type="EMBL" id="THF72832.1"/>
    </source>
</evidence>
<keyword evidence="3" id="KW-0378">Hydrolase</keyword>
<evidence type="ECO:0000256" key="2">
    <source>
        <dbReference type="ARBA" id="ARBA00022670"/>
    </source>
</evidence>
<dbReference type="Pfam" id="PF00877">
    <property type="entry name" value="NLPC_P60"/>
    <property type="match status" value="1"/>
</dbReference>
<dbReference type="InterPro" id="IPR038765">
    <property type="entry name" value="Papain-like_cys_pep_sf"/>
</dbReference>
<evidence type="ECO:0000256" key="3">
    <source>
        <dbReference type="ARBA" id="ARBA00022801"/>
    </source>
</evidence>
<dbReference type="RefSeq" id="WP_136373849.1">
    <property type="nucleotide sequence ID" value="NZ_SSOB01000069.1"/>
</dbReference>
<dbReference type="SMART" id="SM00287">
    <property type="entry name" value="SH3b"/>
    <property type="match status" value="2"/>
</dbReference>
<dbReference type="Gene3D" id="3.90.1720.10">
    <property type="entry name" value="endopeptidase domain like (from Nostoc punctiforme)"/>
    <property type="match status" value="1"/>
</dbReference>
<evidence type="ECO:0000313" key="10">
    <source>
        <dbReference type="Proteomes" id="UP000310636"/>
    </source>
</evidence>
<feature type="chain" id="PRO_5020638842" evidence="6">
    <location>
        <begin position="25"/>
        <end position="348"/>
    </location>
</feature>
<dbReference type="PANTHER" id="PTHR47053">
    <property type="entry name" value="MUREIN DD-ENDOPEPTIDASE MEPH-RELATED"/>
    <property type="match status" value="1"/>
</dbReference>
<dbReference type="PROSITE" id="PS51935">
    <property type="entry name" value="NLPC_P60"/>
    <property type="match status" value="1"/>
</dbReference>
<dbReference type="AlphaFoldDB" id="A0A4V3WDN7"/>
<evidence type="ECO:0000259" key="7">
    <source>
        <dbReference type="PROSITE" id="PS51781"/>
    </source>
</evidence>
<dbReference type="PANTHER" id="PTHR47053:SF1">
    <property type="entry name" value="MUREIN DD-ENDOPEPTIDASE MEPH-RELATED"/>
    <property type="match status" value="1"/>
</dbReference>
<feature type="signal peptide" evidence="6">
    <location>
        <begin position="1"/>
        <end position="24"/>
    </location>
</feature>
<dbReference type="SUPFAM" id="SSF54001">
    <property type="entry name" value="Cysteine proteinases"/>
    <property type="match status" value="1"/>
</dbReference>
<comment type="caution">
    <text evidence="9">The sequence shown here is derived from an EMBL/GenBank/DDBJ whole genome shotgun (WGS) entry which is preliminary data.</text>
</comment>
<dbReference type="InterPro" id="IPR036028">
    <property type="entry name" value="SH3-like_dom_sf"/>
</dbReference>
<sequence length="348" mass="36238">MRRSLMIAVAASMLATAIPGAAGAAVKEGSAQIVSSVSFRTAPSTSSDVMRYLKKGETVAVLEETNAYWLKVRDSSGTVGYVSSREQYVNLTAAPTETADAAVGAANATIVASVNFRNAPSTSGDRIRYLAKGEQVTVTSQVNSYWYAVTDASGVSGYVSTSSSYIKLTGAIAGSGSANSGSGSSNSGTGSSNSDSGTGVSASAKIEAVIAAGMAYLGTPYEYGSDRSTTTTFDCSDFVRQAFKDALGVTLPADSSSQGAYVRGLSSVTTDWKQLKRGDLMFFMDYKGTSASLYTNKSAFGSSISHVAIYLGNGQVLHTYSKESGGVRVDSIEGRHWEYRFLYGGSAI</sequence>
<organism evidence="9 10">
    <name type="scientific">Cohnella fermenti</name>
    <dbReference type="NCBI Taxonomy" id="2565925"/>
    <lineage>
        <taxon>Bacteria</taxon>
        <taxon>Bacillati</taxon>
        <taxon>Bacillota</taxon>
        <taxon>Bacilli</taxon>
        <taxon>Bacillales</taxon>
        <taxon>Paenibacillaceae</taxon>
        <taxon>Cohnella</taxon>
    </lineage>
</organism>
<keyword evidence="2" id="KW-0645">Protease</keyword>
<protein>
    <submittedName>
        <fullName evidence="9">NlpC/P60 family protein</fullName>
    </submittedName>
</protein>
<gene>
    <name evidence="9" type="ORF">E6C55_31670</name>
</gene>
<dbReference type="Pfam" id="PF08239">
    <property type="entry name" value="SH3_3"/>
    <property type="match status" value="2"/>
</dbReference>
<name>A0A4V3WDN7_9BACL</name>
<keyword evidence="10" id="KW-1185">Reference proteome</keyword>
<dbReference type="PROSITE" id="PS51781">
    <property type="entry name" value="SH3B"/>
    <property type="match status" value="2"/>
</dbReference>
<keyword evidence="6" id="KW-0732">Signal</keyword>
<feature type="domain" description="SH3b" evidence="7">
    <location>
        <begin position="28"/>
        <end position="93"/>
    </location>
</feature>
<evidence type="ECO:0000256" key="1">
    <source>
        <dbReference type="ARBA" id="ARBA00007074"/>
    </source>
</evidence>
<evidence type="ECO:0000259" key="8">
    <source>
        <dbReference type="PROSITE" id="PS51935"/>
    </source>
</evidence>
<dbReference type="EMBL" id="SSOB01000069">
    <property type="protein sequence ID" value="THF72832.1"/>
    <property type="molecule type" value="Genomic_DNA"/>
</dbReference>
<accession>A0A4V3WDN7</accession>
<dbReference type="Proteomes" id="UP000310636">
    <property type="component" value="Unassembled WGS sequence"/>
</dbReference>
<dbReference type="InterPro" id="IPR051202">
    <property type="entry name" value="Peptidase_C40"/>
</dbReference>
<dbReference type="OrthoDB" id="9813118at2"/>
<reference evidence="9 10" key="1">
    <citation type="submission" date="2019-04" db="EMBL/GenBank/DDBJ databases">
        <title>Cohnella sp. nov. isolated from preserved vegetables.</title>
        <authorList>
            <person name="Lin S.-Y."/>
            <person name="Hung M.-H."/>
            <person name="Young C.-C."/>
        </authorList>
    </citation>
    <scope>NUCLEOTIDE SEQUENCE [LARGE SCALE GENOMIC DNA]</scope>
    <source>
        <strain evidence="9 10">CC-MHH1044</strain>
    </source>
</reference>
<evidence type="ECO:0000256" key="4">
    <source>
        <dbReference type="ARBA" id="ARBA00022807"/>
    </source>
</evidence>
<dbReference type="InterPro" id="IPR000064">
    <property type="entry name" value="NLP_P60_dom"/>
</dbReference>
<evidence type="ECO:0000256" key="5">
    <source>
        <dbReference type="SAM" id="MobiDB-lite"/>
    </source>
</evidence>
<keyword evidence="4" id="KW-0788">Thiol protease</keyword>
<feature type="domain" description="SH3b" evidence="7">
    <location>
        <begin position="105"/>
        <end position="170"/>
    </location>
</feature>
<dbReference type="SUPFAM" id="SSF50044">
    <property type="entry name" value="SH3-domain"/>
    <property type="match status" value="1"/>
</dbReference>
<dbReference type="InterPro" id="IPR003646">
    <property type="entry name" value="SH3-like_bac-type"/>
</dbReference>
<proteinExistence type="inferred from homology"/>
<comment type="similarity">
    <text evidence="1">Belongs to the peptidase C40 family.</text>
</comment>
<dbReference type="GO" id="GO:0008234">
    <property type="term" value="F:cysteine-type peptidase activity"/>
    <property type="evidence" value="ECO:0007669"/>
    <property type="project" value="UniProtKB-KW"/>
</dbReference>